<dbReference type="AlphaFoldDB" id="A0A2D0N8U0"/>
<dbReference type="InterPro" id="IPR024983">
    <property type="entry name" value="CHAT_dom"/>
</dbReference>
<dbReference type="Proteomes" id="UP000223913">
    <property type="component" value="Unassembled WGS sequence"/>
</dbReference>
<dbReference type="RefSeq" id="WP_099151859.1">
    <property type="nucleotide sequence ID" value="NZ_PDUD01000024.1"/>
</dbReference>
<dbReference type="InterPro" id="IPR019734">
    <property type="entry name" value="TPR_rpt"/>
</dbReference>
<evidence type="ECO:0000313" key="5">
    <source>
        <dbReference type="Proteomes" id="UP000223913"/>
    </source>
</evidence>
<gene>
    <name evidence="4" type="ORF">CRP01_20020</name>
</gene>
<evidence type="ECO:0000256" key="2">
    <source>
        <dbReference type="ARBA" id="ARBA00022803"/>
    </source>
</evidence>
<dbReference type="Gene3D" id="1.25.40.10">
    <property type="entry name" value="Tetratricopeptide repeat domain"/>
    <property type="match status" value="1"/>
</dbReference>
<dbReference type="InterPro" id="IPR011990">
    <property type="entry name" value="TPR-like_helical_dom_sf"/>
</dbReference>
<dbReference type="PANTHER" id="PTHR45641:SF1">
    <property type="entry name" value="AAA+ ATPASE DOMAIN-CONTAINING PROTEIN"/>
    <property type="match status" value="1"/>
</dbReference>
<dbReference type="OrthoDB" id="9771112at2"/>
<sequence length="862" mass="96947">MKLRLTILWLLVGSVMTGQPEFTLKSGEELSHSNQYGRSTQELEAFIRANPSRLYDQSQALLLISYNHMQLGDFANALVANEASLNIKAQLHADDLVNNYVRFGAIHLLRGNHHAALSYLLKAKDYPIEAIQLYAVIDGYLAAAYRGLGQFEQAETYYRQSIETMMIEYPANHPNIITSYYNLGKLYLEWGQPEMARQYFQRGLNSGGAASDRAFLQALLNNGMGEAYAEQPAQAESFHRKALDIATEFFGGYHRETALASLLLAESVYRQGRRDEARDAIQLAVRSLNPEQSNLSWNQLPDTSGLIIDRPLLARALGLRSRWLMDSALPDEQRLPLALANSEIAVHFLEAAMDDRMDQADRLELLPIARQAIAGGVQAGWQLGKNRNDQHALRRAFRLVEAFKVLQFRAHTGYSLQLTGTFPERERTMRRTLRLAELEFRLRPLDITVSQKVHRLRENYRLMKEDWKRSEPLGYQQRFGMDRRSLAERQSQLGADEVLLSYFIGDREAYVFALDRNRLEAFSIEGAGLAGAIEQFQSAIDSSDAAVLTAAGHQLYQRLVEPANAILKGKKKLSIVTDDAIGQLPFEALLTESYRKKRIRLHKLPYLIRDLSVEYRHTATSWKMPTGEASAAYEFLLVSPVFDQERLARIPVNRRILFDPNIHGASLMTDGQRFRPLTTSVAAADRLQVLWGQSPLEGRFKLREAATESLLKNEMGRAHYIHLGSYGFAEGPSPEEAGLVLANTDPTSTIADDGLLLASELQLNATSATDLLSLDFVEVGGAPDNKLHHILPLSGSLMLAGVSHVLYTESQENNPAFYPAFYEYLLDGNSISASLQEVKTSFAKDKDMAAPRYWARYRLLSK</sequence>
<dbReference type="PANTHER" id="PTHR45641">
    <property type="entry name" value="TETRATRICOPEPTIDE REPEAT PROTEIN (AFU_ORTHOLOGUE AFUA_6G03870)"/>
    <property type="match status" value="1"/>
</dbReference>
<organism evidence="4 5">
    <name type="scientific">Flavilitoribacter nigricans (strain ATCC 23147 / DSM 23189 / NBRC 102662 / NCIMB 1420 / SS-2)</name>
    <name type="common">Lewinella nigricans</name>
    <dbReference type="NCBI Taxonomy" id="1122177"/>
    <lineage>
        <taxon>Bacteria</taxon>
        <taxon>Pseudomonadati</taxon>
        <taxon>Bacteroidota</taxon>
        <taxon>Saprospiria</taxon>
        <taxon>Saprospirales</taxon>
        <taxon>Lewinellaceae</taxon>
        <taxon>Flavilitoribacter</taxon>
    </lineage>
</organism>
<evidence type="ECO:0000259" key="3">
    <source>
        <dbReference type="Pfam" id="PF12770"/>
    </source>
</evidence>
<feature type="domain" description="CHAT" evidence="3">
    <location>
        <begin position="550"/>
        <end position="858"/>
    </location>
</feature>
<keyword evidence="5" id="KW-1185">Reference proteome</keyword>
<name>A0A2D0N8U0_FLAN2</name>
<evidence type="ECO:0000256" key="1">
    <source>
        <dbReference type="ARBA" id="ARBA00022737"/>
    </source>
</evidence>
<dbReference type="Pfam" id="PF13424">
    <property type="entry name" value="TPR_12"/>
    <property type="match status" value="2"/>
</dbReference>
<dbReference type="EMBL" id="PDUD01000024">
    <property type="protein sequence ID" value="PHN04800.1"/>
    <property type="molecule type" value="Genomic_DNA"/>
</dbReference>
<dbReference type="SUPFAM" id="SSF48452">
    <property type="entry name" value="TPR-like"/>
    <property type="match status" value="2"/>
</dbReference>
<protein>
    <recommendedName>
        <fullName evidence="3">CHAT domain-containing protein</fullName>
    </recommendedName>
</protein>
<evidence type="ECO:0000313" key="4">
    <source>
        <dbReference type="EMBL" id="PHN04800.1"/>
    </source>
</evidence>
<proteinExistence type="predicted"/>
<keyword evidence="1" id="KW-0677">Repeat</keyword>
<dbReference type="Pfam" id="PF12770">
    <property type="entry name" value="CHAT"/>
    <property type="match status" value="1"/>
</dbReference>
<dbReference type="SMART" id="SM00028">
    <property type="entry name" value="TPR"/>
    <property type="match status" value="5"/>
</dbReference>
<comment type="caution">
    <text evidence="4">The sequence shown here is derived from an EMBL/GenBank/DDBJ whole genome shotgun (WGS) entry which is preliminary data.</text>
</comment>
<keyword evidence="2" id="KW-0802">TPR repeat</keyword>
<reference evidence="4 5" key="1">
    <citation type="submission" date="2017-10" db="EMBL/GenBank/DDBJ databases">
        <title>The draft genome sequence of Lewinella nigricans NBRC 102662.</title>
        <authorList>
            <person name="Wang K."/>
        </authorList>
    </citation>
    <scope>NUCLEOTIDE SEQUENCE [LARGE SCALE GENOMIC DNA]</scope>
    <source>
        <strain evidence="4 5">NBRC 102662</strain>
    </source>
</reference>
<accession>A0A2D0N8U0</accession>